<evidence type="ECO:0000313" key="3">
    <source>
        <dbReference type="Proteomes" id="UP000235786"/>
    </source>
</evidence>
<organism evidence="2 3">
    <name type="scientific">Hyaloscypha variabilis (strain UAMH 11265 / GT02V1 / F)</name>
    <name type="common">Meliniomyces variabilis</name>
    <dbReference type="NCBI Taxonomy" id="1149755"/>
    <lineage>
        <taxon>Eukaryota</taxon>
        <taxon>Fungi</taxon>
        <taxon>Dikarya</taxon>
        <taxon>Ascomycota</taxon>
        <taxon>Pezizomycotina</taxon>
        <taxon>Leotiomycetes</taxon>
        <taxon>Helotiales</taxon>
        <taxon>Hyaloscyphaceae</taxon>
        <taxon>Hyaloscypha</taxon>
        <taxon>Hyaloscypha variabilis</taxon>
    </lineage>
</organism>
<sequence>MPCTSPPSPEEHPLFFNKRARACVFSYLEQAHPTLMLHYLERAREELTPESSRMAEQRTAMKWREGVRSEKRKREVMEREWMEWVMWEREWKRARREEGKGKGVMGAEKMDDEKAARRKECSLLRLLRGGWLWGKESAAAEEESEKLLA</sequence>
<keyword evidence="3" id="KW-1185">Reference proteome</keyword>
<gene>
    <name evidence="2" type="ORF">L207DRAFT_624016</name>
</gene>
<dbReference type="AlphaFoldDB" id="A0A2J6RT54"/>
<evidence type="ECO:0000256" key="1">
    <source>
        <dbReference type="SAM" id="MobiDB-lite"/>
    </source>
</evidence>
<dbReference type="OrthoDB" id="10601630at2759"/>
<dbReference type="Proteomes" id="UP000235786">
    <property type="component" value="Unassembled WGS sequence"/>
</dbReference>
<evidence type="ECO:0000313" key="2">
    <source>
        <dbReference type="EMBL" id="PMD41692.1"/>
    </source>
</evidence>
<name>A0A2J6RT54_HYAVF</name>
<proteinExistence type="predicted"/>
<accession>A0A2J6RT54</accession>
<protein>
    <submittedName>
        <fullName evidence="2">Uncharacterized protein</fullName>
    </submittedName>
</protein>
<feature type="region of interest" description="Disordered" evidence="1">
    <location>
        <begin position="48"/>
        <end position="69"/>
    </location>
</feature>
<dbReference type="EMBL" id="KZ613944">
    <property type="protein sequence ID" value="PMD41692.1"/>
    <property type="molecule type" value="Genomic_DNA"/>
</dbReference>
<reference evidence="2 3" key="1">
    <citation type="submission" date="2016-04" db="EMBL/GenBank/DDBJ databases">
        <title>A degradative enzymes factory behind the ericoid mycorrhizal symbiosis.</title>
        <authorList>
            <consortium name="DOE Joint Genome Institute"/>
            <person name="Martino E."/>
            <person name="Morin E."/>
            <person name="Grelet G."/>
            <person name="Kuo A."/>
            <person name="Kohler A."/>
            <person name="Daghino S."/>
            <person name="Barry K."/>
            <person name="Choi C."/>
            <person name="Cichocki N."/>
            <person name="Clum A."/>
            <person name="Copeland A."/>
            <person name="Hainaut M."/>
            <person name="Haridas S."/>
            <person name="Labutti K."/>
            <person name="Lindquist E."/>
            <person name="Lipzen A."/>
            <person name="Khouja H.-R."/>
            <person name="Murat C."/>
            <person name="Ohm R."/>
            <person name="Olson A."/>
            <person name="Spatafora J."/>
            <person name="Veneault-Fourrey C."/>
            <person name="Henrissat B."/>
            <person name="Grigoriev I."/>
            <person name="Martin F."/>
            <person name="Perotto S."/>
        </authorList>
    </citation>
    <scope>NUCLEOTIDE SEQUENCE [LARGE SCALE GENOMIC DNA]</scope>
    <source>
        <strain evidence="2 3">F</strain>
    </source>
</reference>